<dbReference type="InterPro" id="IPR013783">
    <property type="entry name" value="Ig-like_fold"/>
</dbReference>
<dbReference type="EMBL" id="AWET01000008">
    <property type="protein sequence ID" value="ERK03577.1"/>
    <property type="molecule type" value="Genomic_DNA"/>
</dbReference>
<sequence length="573" mass="66125">MYKKLRILAFLIVAMLMSACQKDLILDGTSDVVVDAAETITLKQEGETKVVAFTTLSGKWSVDQGSYGRWLTVEKKDGKLVVAAQANNLSDERQTQITLNTVTGKYSITVTQFGTAPYISIEGSNGTAVYNHEAHTAIALNVITNTDNWRVEQVNKEKNSWLSYEVNLKEHKLLLNLTAINRNSEWAQTSRNEKLFLTNGNKHYLLNVVQNGYVQFQLPVWDFDNFKLDRVVALEGERNNIRDLAFERDFLLPYNVEQEKMYYVFHSPGEQAPHILYSRNYYTGIINTAWLKAPKGETFKKESLESWLTQNNFKQGNKQRNEDETEFYCEENEKTRLLHIYNAVENYSWMGGGLFKSACMKYIESPNELRLTDGSISNFPIGGSQHLNDKKFKLEQIIEFEKKRGMKPDYHNEFNSEQVTTEIQDPLCKYSKLLFVPENPSNNAGSLAYVIYYFNWQGVTKDDIDAGLRGDAEYSGTVGLCQVFYTGGDLFYERKLEGEPGVWEYYVTKLRRNVRIALEQKGYGFVREDDSGYVTFYRGEEDLIDMRPQSTRTVISYYKSKHYVDIIKKRFNL</sequence>
<dbReference type="PATRIC" id="fig|1081904.3.peg.566"/>
<protein>
    <submittedName>
        <fullName evidence="3">Bacteroidetes-associated carbohydrate-binding domain protein</fullName>
    </submittedName>
</protein>
<dbReference type="Proteomes" id="UP000016600">
    <property type="component" value="Unassembled WGS sequence"/>
</dbReference>
<keyword evidence="1" id="KW-0732">Signal</keyword>
<dbReference type="Pfam" id="PF13004">
    <property type="entry name" value="BACON"/>
    <property type="match status" value="1"/>
</dbReference>
<feature type="signal peptide" evidence="1">
    <location>
        <begin position="1"/>
        <end position="19"/>
    </location>
</feature>
<dbReference type="AlphaFoldDB" id="U2KYS6"/>
<evidence type="ECO:0000313" key="3">
    <source>
        <dbReference type="EMBL" id="ERK03577.1"/>
    </source>
</evidence>
<comment type="caution">
    <text evidence="3">The sequence shown here is derived from an EMBL/GenBank/DDBJ whole genome shotgun (WGS) entry which is preliminary data.</text>
</comment>
<keyword evidence="4" id="KW-1185">Reference proteome</keyword>
<dbReference type="RefSeq" id="WP_021583215.1">
    <property type="nucleotide sequence ID" value="NZ_AWET01000008.1"/>
</dbReference>
<evidence type="ECO:0000259" key="2">
    <source>
        <dbReference type="Pfam" id="PF13004"/>
    </source>
</evidence>
<name>U2KYS6_9BACT</name>
<dbReference type="InterPro" id="IPR024361">
    <property type="entry name" value="BACON"/>
</dbReference>
<gene>
    <name evidence="3" type="ORF">HMPREF1218_0133</name>
</gene>
<dbReference type="PROSITE" id="PS51257">
    <property type="entry name" value="PROKAR_LIPOPROTEIN"/>
    <property type="match status" value="1"/>
</dbReference>
<evidence type="ECO:0000313" key="4">
    <source>
        <dbReference type="Proteomes" id="UP000016600"/>
    </source>
</evidence>
<proteinExistence type="predicted"/>
<dbReference type="Gene3D" id="2.60.40.10">
    <property type="entry name" value="Immunoglobulins"/>
    <property type="match status" value="1"/>
</dbReference>
<accession>U2KYS6</accession>
<organism evidence="3 4">
    <name type="scientific">Hoylesella pleuritidis F0068</name>
    <dbReference type="NCBI Taxonomy" id="1081904"/>
    <lineage>
        <taxon>Bacteria</taxon>
        <taxon>Pseudomonadati</taxon>
        <taxon>Bacteroidota</taxon>
        <taxon>Bacteroidia</taxon>
        <taxon>Bacteroidales</taxon>
        <taxon>Prevotellaceae</taxon>
        <taxon>Hoylesella</taxon>
    </lineage>
</organism>
<evidence type="ECO:0000256" key="1">
    <source>
        <dbReference type="SAM" id="SignalP"/>
    </source>
</evidence>
<reference evidence="3 4" key="1">
    <citation type="submission" date="2013-08" db="EMBL/GenBank/DDBJ databases">
        <authorList>
            <person name="Durkin A.S."/>
            <person name="Haft D.R."/>
            <person name="McCorrison J."/>
            <person name="Torralba M."/>
            <person name="Gillis M."/>
            <person name="Haft D.H."/>
            <person name="Methe B."/>
            <person name="Sutton G."/>
            <person name="Nelson K.E."/>
        </authorList>
    </citation>
    <scope>NUCLEOTIDE SEQUENCE [LARGE SCALE GENOMIC DNA]</scope>
    <source>
        <strain evidence="3 4">F0068</strain>
    </source>
</reference>
<feature type="domain" description="BACON" evidence="2">
    <location>
        <begin position="60"/>
        <end position="112"/>
    </location>
</feature>
<dbReference type="CDD" id="cd14948">
    <property type="entry name" value="BACON"/>
    <property type="match status" value="1"/>
</dbReference>
<feature type="chain" id="PRO_5004630010" evidence="1">
    <location>
        <begin position="20"/>
        <end position="573"/>
    </location>
</feature>